<evidence type="ECO:0000256" key="3">
    <source>
        <dbReference type="ARBA" id="ARBA00022692"/>
    </source>
</evidence>
<feature type="domain" description="ABC3 transporter permease C-terminal" evidence="7">
    <location>
        <begin position="287"/>
        <end position="403"/>
    </location>
</feature>
<sequence length="411" mass="45693">MLKNYFQIACKVYMRRKLFTAINLLCIVLTMVVLLTVTAILQTTFYPTGVEGKSERFLQITTITQASNNNTSRSPLGYKTIDQYLRKMKTVEKVAAVTGPESVSVYQKESVNEIMMRRADAEYWQILDFKLLSGRVPSEDDVRQGRFVAVVNENTAKKLFGTESAVGKKINTGGQQFEIIGVVEDVIHLNAYADMWVPVTTFPSSQYREQYTGDFTALLMGKSAADLPLIKDELLQIVKQVNADEPNHWDHTYMWADGKLDFFARGILNNDEVAGSGAAQLLAGIVFAMLLFMLLPALNLINLNSGRIMERAAEIGVRKAFGASNSELVKQFVMENILLCLFGGALGLIFTKLTLIWLSNINLVPYMKVDLSFAVFAYSFVMAIVFGVLSGVIPAWKMSRLDPVLALKGAA</sequence>
<evidence type="ECO:0000259" key="7">
    <source>
        <dbReference type="Pfam" id="PF02687"/>
    </source>
</evidence>
<evidence type="ECO:0000256" key="5">
    <source>
        <dbReference type="ARBA" id="ARBA00023136"/>
    </source>
</evidence>
<dbReference type="Pfam" id="PF12704">
    <property type="entry name" value="MacB_PCD"/>
    <property type="match status" value="1"/>
</dbReference>
<dbReference type="RefSeq" id="WP_186953879.1">
    <property type="nucleotide sequence ID" value="NZ_JACOFX010000005.1"/>
</dbReference>
<feature type="transmembrane region" description="Helical" evidence="6">
    <location>
        <begin position="337"/>
        <end position="359"/>
    </location>
</feature>
<proteinExistence type="predicted"/>
<dbReference type="EMBL" id="JACOFX010000005">
    <property type="protein sequence ID" value="MBC3908324.1"/>
    <property type="molecule type" value="Genomic_DNA"/>
</dbReference>
<protein>
    <submittedName>
        <fullName evidence="9">ABC transporter permease</fullName>
    </submittedName>
</protein>
<comment type="caution">
    <text evidence="9">The sequence shown here is derived from an EMBL/GenBank/DDBJ whole genome shotgun (WGS) entry which is preliminary data.</text>
</comment>
<feature type="domain" description="MacB-like periplasmic core" evidence="8">
    <location>
        <begin position="20"/>
        <end position="235"/>
    </location>
</feature>
<keyword evidence="3 6" id="KW-0812">Transmembrane</keyword>
<evidence type="ECO:0000313" key="10">
    <source>
        <dbReference type="Proteomes" id="UP000646911"/>
    </source>
</evidence>
<feature type="transmembrane region" description="Helical" evidence="6">
    <location>
        <begin position="371"/>
        <end position="393"/>
    </location>
</feature>
<evidence type="ECO:0000259" key="8">
    <source>
        <dbReference type="Pfam" id="PF12704"/>
    </source>
</evidence>
<name>A0ABR6Z9M5_9BURK</name>
<evidence type="ECO:0000256" key="6">
    <source>
        <dbReference type="SAM" id="Phobius"/>
    </source>
</evidence>
<dbReference type="InterPro" id="IPR050250">
    <property type="entry name" value="Macrolide_Exporter_MacB"/>
</dbReference>
<feature type="transmembrane region" description="Helical" evidence="6">
    <location>
        <begin position="21"/>
        <end position="41"/>
    </location>
</feature>
<keyword evidence="5 6" id="KW-0472">Membrane</keyword>
<keyword evidence="4 6" id="KW-1133">Transmembrane helix</keyword>
<comment type="subcellular location">
    <subcellularLocation>
        <location evidence="1">Cell membrane</location>
        <topology evidence="1">Multi-pass membrane protein</topology>
    </subcellularLocation>
</comment>
<dbReference type="Proteomes" id="UP000646911">
    <property type="component" value="Unassembled WGS sequence"/>
</dbReference>
<evidence type="ECO:0000256" key="4">
    <source>
        <dbReference type="ARBA" id="ARBA00022989"/>
    </source>
</evidence>
<dbReference type="InterPro" id="IPR025857">
    <property type="entry name" value="MacB_PCD"/>
</dbReference>
<dbReference type="Pfam" id="PF02687">
    <property type="entry name" value="FtsX"/>
    <property type="match status" value="1"/>
</dbReference>
<dbReference type="PANTHER" id="PTHR30572:SF18">
    <property type="entry name" value="ABC-TYPE MACROLIDE FAMILY EXPORT SYSTEM PERMEASE COMPONENT 2"/>
    <property type="match status" value="1"/>
</dbReference>
<dbReference type="PANTHER" id="PTHR30572">
    <property type="entry name" value="MEMBRANE COMPONENT OF TRANSPORTER-RELATED"/>
    <property type="match status" value="1"/>
</dbReference>
<organism evidence="9 10">
    <name type="scientific">Undibacterium umbellatum</name>
    <dbReference type="NCBI Taxonomy" id="2762300"/>
    <lineage>
        <taxon>Bacteria</taxon>
        <taxon>Pseudomonadati</taxon>
        <taxon>Pseudomonadota</taxon>
        <taxon>Betaproteobacteria</taxon>
        <taxon>Burkholderiales</taxon>
        <taxon>Oxalobacteraceae</taxon>
        <taxon>Undibacterium</taxon>
    </lineage>
</organism>
<keyword evidence="10" id="KW-1185">Reference proteome</keyword>
<accession>A0ABR6Z9M5</accession>
<evidence type="ECO:0000256" key="1">
    <source>
        <dbReference type="ARBA" id="ARBA00004651"/>
    </source>
</evidence>
<dbReference type="InterPro" id="IPR003838">
    <property type="entry name" value="ABC3_permease_C"/>
</dbReference>
<reference evidence="9 10" key="1">
    <citation type="submission" date="2020-08" db="EMBL/GenBank/DDBJ databases">
        <title>Novel species isolated from subtropical streams in China.</title>
        <authorList>
            <person name="Lu H."/>
        </authorList>
    </citation>
    <scope>NUCLEOTIDE SEQUENCE [LARGE SCALE GENOMIC DNA]</scope>
    <source>
        <strain evidence="9 10">NL8W</strain>
    </source>
</reference>
<keyword evidence="2" id="KW-1003">Cell membrane</keyword>
<evidence type="ECO:0000256" key="2">
    <source>
        <dbReference type="ARBA" id="ARBA00022475"/>
    </source>
</evidence>
<evidence type="ECO:0000313" key="9">
    <source>
        <dbReference type="EMBL" id="MBC3908324.1"/>
    </source>
</evidence>
<gene>
    <name evidence="9" type="ORF">H8L47_12225</name>
</gene>
<feature type="transmembrane region" description="Helical" evidence="6">
    <location>
        <begin position="281"/>
        <end position="301"/>
    </location>
</feature>